<gene>
    <name evidence="1" type="ORF">CCAX7_41470</name>
</gene>
<dbReference type="InterPro" id="IPR011453">
    <property type="entry name" value="DUF1559"/>
</dbReference>
<name>A0A402CY06_9BACT</name>
<dbReference type="NCBIfam" id="TIGR04294">
    <property type="entry name" value="pre_pil_HX9DG"/>
    <property type="match status" value="1"/>
</dbReference>
<evidence type="ECO:0000313" key="1">
    <source>
        <dbReference type="EMBL" id="BDI32096.1"/>
    </source>
</evidence>
<dbReference type="Gene3D" id="3.30.700.10">
    <property type="entry name" value="Glycoprotein, Type 4 Pilin"/>
    <property type="match status" value="1"/>
</dbReference>
<dbReference type="Pfam" id="PF07963">
    <property type="entry name" value="N_methyl"/>
    <property type="match status" value="1"/>
</dbReference>
<dbReference type="OrthoDB" id="210498at2"/>
<organism evidence="1 2">
    <name type="scientific">Capsulimonas corticalis</name>
    <dbReference type="NCBI Taxonomy" id="2219043"/>
    <lineage>
        <taxon>Bacteria</taxon>
        <taxon>Bacillati</taxon>
        <taxon>Armatimonadota</taxon>
        <taxon>Armatimonadia</taxon>
        <taxon>Capsulimonadales</taxon>
        <taxon>Capsulimonadaceae</taxon>
        <taxon>Capsulimonas</taxon>
    </lineage>
</organism>
<keyword evidence="2" id="KW-1185">Reference proteome</keyword>
<dbReference type="InterPro" id="IPR012902">
    <property type="entry name" value="N_methyl_site"/>
</dbReference>
<protein>
    <submittedName>
        <fullName evidence="1">Uncharacterized protein</fullName>
    </submittedName>
</protein>
<reference evidence="1 2" key="1">
    <citation type="journal article" date="2019" name="Int. J. Syst. Evol. Microbiol.">
        <title>Capsulimonas corticalis gen. nov., sp. nov., an aerobic capsulated bacterium, of a novel bacterial order, Capsulimonadales ord. nov., of the class Armatimonadia of the phylum Armatimonadetes.</title>
        <authorList>
            <person name="Li J."/>
            <person name="Kudo C."/>
            <person name="Tonouchi A."/>
        </authorList>
    </citation>
    <scope>NUCLEOTIDE SEQUENCE [LARGE SCALE GENOMIC DNA]</scope>
    <source>
        <strain evidence="1 2">AX-7</strain>
    </source>
</reference>
<dbReference type="NCBIfam" id="TIGR02532">
    <property type="entry name" value="IV_pilin_GFxxxE"/>
    <property type="match status" value="1"/>
</dbReference>
<dbReference type="SUPFAM" id="SSF54523">
    <property type="entry name" value="Pili subunits"/>
    <property type="match status" value="1"/>
</dbReference>
<sequence>MKTNPKTIGFTLIELLVVIAIIAILAAILFPVFAQAREKARTIACLSNLKQIGIATMQYTQDYDERFMYEYRDENGGGTAWPNNPPILPNGQLAGWYTAPLNNLASSNWAYELQPYLKNTQVMSCPSAPDQQGWNPPTSTDRISYIATSYVLDGFTNPGTPINLAKIVAPSDLILVFDGGNVTKVAQIQGWNGYDFNNRCVVNNNFQPSNGVCPQCWGDWIARHQGGRNYSFADGHAKWFTDSNIYITTHPDRWDGSCQK</sequence>
<proteinExistence type="predicted"/>
<dbReference type="KEGG" id="ccot:CCAX7_41470"/>
<dbReference type="Proteomes" id="UP000287394">
    <property type="component" value="Chromosome"/>
</dbReference>
<dbReference type="AlphaFoldDB" id="A0A402CY06"/>
<dbReference type="EMBL" id="AP025739">
    <property type="protein sequence ID" value="BDI32096.1"/>
    <property type="molecule type" value="Genomic_DNA"/>
</dbReference>
<dbReference type="PANTHER" id="PTHR30093">
    <property type="entry name" value="GENERAL SECRETION PATHWAY PROTEIN G"/>
    <property type="match status" value="1"/>
</dbReference>
<accession>A0A402CY06</accession>
<dbReference type="RefSeq" id="WP_119322207.1">
    <property type="nucleotide sequence ID" value="NZ_AP025739.1"/>
</dbReference>
<dbReference type="PANTHER" id="PTHR30093:SF2">
    <property type="entry name" value="TYPE II SECRETION SYSTEM PROTEIN H"/>
    <property type="match status" value="1"/>
</dbReference>
<evidence type="ECO:0000313" key="2">
    <source>
        <dbReference type="Proteomes" id="UP000287394"/>
    </source>
</evidence>
<dbReference type="InterPro" id="IPR045584">
    <property type="entry name" value="Pilin-like"/>
</dbReference>
<dbReference type="Pfam" id="PF07596">
    <property type="entry name" value="SBP_bac_10"/>
    <property type="match status" value="1"/>
</dbReference>
<dbReference type="InterPro" id="IPR027558">
    <property type="entry name" value="Pre_pil_HX9DG_C"/>
</dbReference>